<protein>
    <submittedName>
        <fullName evidence="2">Uncharacterized protein</fullName>
    </submittedName>
</protein>
<proteinExistence type="predicted"/>
<accession>A0A3G5ACG6</accession>
<reference evidence="2" key="1">
    <citation type="submission" date="2018-10" db="EMBL/GenBank/DDBJ databases">
        <title>Hidden diversity of soil giant viruses.</title>
        <authorList>
            <person name="Schulz F."/>
            <person name="Alteio L."/>
            <person name="Goudeau D."/>
            <person name="Ryan E.M."/>
            <person name="Malmstrom R.R."/>
            <person name="Blanchard J."/>
            <person name="Woyke T."/>
        </authorList>
    </citation>
    <scope>NUCLEOTIDE SEQUENCE</scope>
    <source>
        <strain evidence="2">HYV1</strain>
    </source>
</reference>
<keyword evidence="1" id="KW-1133">Transmembrane helix</keyword>
<keyword evidence="1" id="KW-0812">Transmembrane</keyword>
<gene>
    <name evidence="2" type="ORF">Hyperionvirus53_1</name>
</gene>
<name>A0A3G5ACG6_9VIRU</name>
<evidence type="ECO:0000313" key="2">
    <source>
        <dbReference type="EMBL" id="AYV84906.1"/>
    </source>
</evidence>
<feature type="transmembrane region" description="Helical" evidence="1">
    <location>
        <begin position="12"/>
        <end position="28"/>
    </location>
</feature>
<keyword evidence="1" id="KW-0472">Membrane</keyword>
<dbReference type="EMBL" id="MK072435">
    <property type="protein sequence ID" value="AYV84906.1"/>
    <property type="molecule type" value="Genomic_DNA"/>
</dbReference>
<sequence length="35" mass="4105">MSQQIYPDPTVYLFLLKYAIVFVAISLIEKRLVTM</sequence>
<evidence type="ECO:0000256" key="1">
    <source>
        <dbReference type="SAM" id="Phobius"/>
    </source>
</evidence>
<organism evidence="2">
    <name type="scientific">Hyperionvirus sp</name>
    <dbReference type="NCBI Taxonomy" id="2487770"/>
    <lineage>
        <taxon>Viruses</taxon>
        <taxon>Varidnaviria</taxon>
        <taxon>Bamfordvirae</taxon>
        <taxon>Nucleocytoviricota</taxon>
        <taxon>Megaviricetes</taxon>
        <taxon>Imitervirales</taxon>
        <taxon>Mimiviridae</taxon>
        <taxon>Klosneuvirinae</taxon>
    </lineage>
</organism>